<dbReference type="EMBL" id="CAJVPY010000155">
    <property type="protein sequence ID" value="CAG8453985.1"/>
    <property type="molecule type" value="Genomic_DNA"/>
</dbReference>
<accession>A0A9N8VLX4</accession>
<evidence type="ECO:0000313" key="2">
    <source>
        <dbReference type="EMBL" id="CAG8453985.1"/>
    </source>
</evidence>
<protein>
    <submittedName>
        <fullName evidence="2">23610_t:CDS:1</fullName>
    </submittedName>
</protein>
<keyword evidence="3" id="KW-1185">Reference proteome</keyword>
<evidence type="ECO:0000313" key="3">
    <source>
        <dbReference type="Proteomes" id="UP000789405"/>
    </source>
</evidence>
<reference evidence="2" key="1">
    <citation type="submission" date="2021-06" db="EMBL/GenBank/DDBJ databases">
        <authorList>
            <person name="Kallberg Y."/>
            <person name="Tangrot J."/>
            <person name="Rosling A."/>
        </authorList>
    </citation>
    <scope>NUCLEOTIDE SEQUENCE</scope>
    <source>
        <strain evidence="2">MA453B</strain>
    </source>
</reference>
<gene>
    <name evidence="2" type="ORF">DERYTH_LOCUS666</name>
</gene>
<evidence type="ECO:0000256" key="1">
    <source>
        <dbReference type="SAM" id="MobiDB-lite"/>
    </source>
</evidence>
<sequence>MPNGQPHHHTLAERSVTSPYSVNHQTLHRSGPSSNISDGVIG</sequence>
<feature type="compositionally biased region" description="Polar residues" evidence="1">
    <location>
        <begin position="31"/>
        <end position="42"/>
    </location>
</feature>
<dbReference type="Proteomes" id="UP000789405">
    <property type="component" value="Unassembled WGS sequence"/>
</dbReference>
<dbReference type="AlphaFoldDB" id="A0A9N8VLX4"/>
<feature type="region of interest" description="Disordered" evidence="1">
    <location>
        <begin position="1"/>
        <end position="42"/>
    </location>
</feature>
<comment type="caution">
    <text evidence="2">The sequence shown here is derived from an EMBL/GenBank/DDBJ whole genome shotgun (WGS) entry which is preliminary data.</text>
</comment>
<feature type="compositionally biased region" description="Polar residues" evidence="1">
    <location>
        <begin position="15"/>
        <end position="25"/>
    </location>
</feature>
<proteinExistence type="predicted"/>
<name>A0A9N8VLX4_9GLOM</name>
<organism evidence="2 3">
    <name type="scientific">Dentiscutata erythropus</name>
    <dbReference type="NCBI Taxonomy" id="1348616"/>
    <lineage>
        <taxon>Eukaryota</taxon>
        <taxon>Fungi</taxon>
        <taxon>Fungi incertae sedis</taxon>
        <taxon>Mucoromycota</taxon>
        <taxon>Glomeromycotina</taxon>
        <taxon>Glomeromycetes</taxon>
        <taxon>Diversisporales</taxon>
        <taxon>Gigasporaceae</taxon>
        <taxon>Dentiscutata</taxon>
    </lineage>
</organism>